<reference evidence="1 2" key="1">
    <citation type="submission" date="2017-05" db="EMBL/GenBank/DDBJ databases">
        <title>Complete and WGS of Bordetella genogroups.</title>
        <authorList>
            <person name="Spilker T."/>
            <person name="LiPuma J."/>
        </authorList>
    </citation>
    <scope>NUCLEOTIDE SEQUENCE [LARGE SCALE GENOMIC DNA]</scope>
    <source>
        <strain evidence="1 2">AU10456</strain>
    </source>
</reference>
<accession>A0A261TFG4</accession>
<dbReference type="Proteomes" id="UP000216913">
    <property type="component" value="Unassembled WGS sequence"/>
</dbReference>
<evidence type="ECO:0000313" key="2">
    <source>
        <dbReference type="Proteomes" id="UP000216913"/>
    </source>
</evidence>
<name>A0A261TFG4_9BORD</name>
<dbReference type="EMBL" id="NEVP01000010">
    <property type="protein sequence ID" value="OZI47987.1"/>
    <property type="molecule type" value="Genomic_DNA"/>
</dbReference>
<sequence length="92" mass="10773">MADYKCYPIWNMSHEDYGDIPPSALPISKGLQERLLKWAALYDETLDEEYPPDSRFETEEMAQNFRSEGERLAECLREELGPDYCISVKIYT</sequence>
<comment type="caution">
    <text evidence="1">The sequence shown here is derived from an EMBL/GenBank/DDBJ whole genome shotgun (WGS) entry which is preliminary data.</text>
</comment>
<dbReference type="OrthoDB" id="1150977at2"/>
<protein>
    <submittedName>
        <fullName evidence="1">Uncharacterized protein</fullName>
    </submittedName>
</protein>
<proteinExistence type="predicted"/>
<keyword evidence="2" id="KW-1185">Reference proteome</keyword>
<organism evidence="1 2">
    <name type="scientific">Bordetella genomosp. 5</name>
    <dbReference type="NCBI Taxonomy" id="1395608"/>
    <lineage>
        <taxon>Bacteria</taxon>
        <taxon>Pseudomonadati</taxon>
        <taxon>Pseudomonadota</taxon>
        <taxon>Betaproteobacteria</taxon>
        <taxon>Burkholderiales</taxon>
        <taxon>Alcaligenaceae</taxon>
        <taxon>Bordetella</taxon>
    </lineage>
</organism>
<gene>
    <name evidence="1" type="ORF">CAL25_16505</name>
</gene>
<dbReference type="AlphaFoldDB" id="A0A261TFG4"/>
<evidence type="ECO:0000313" key="1">
    <source>
        <dbReference type="EMBL" id="OZI47987.1"/>
    </source>
</evidence>